<evidence type="ECO:0000256" key="2">
    <source>
        <dbReference type="SAM" id="Phobius"/>
    </source>
</evidence>
<keyword evidence="1" id="KW-0175">Coiled coil</keyword>
<protein>
    <submittedName>
        <fullName evidence="3">Uncharacterized protein</fullName>
    </submittedName>
</protein>
<gene>
    <name evidence="3" type="ORF">A2008_12890</name>
</gene>
<feature type="transmembrane region" description="Helical" evidence="2">
    <location>
        <begin position="12"/>
        <end position="30"/>
    </location>
</feature>
<name>A0A1F7WF35_9BACT</name>
<dbReference type="Proteomes" id="UP000178735">
    <property type="component" value="Unassembled WGS sequence"/>
</dbReference>
<keyword evidence="2" id="KW-1133">Transmembrane helix</keyword>
<dbReference type="EMBL" id="MGFH01000236">
    <property type="protein sequence ID" value="OGM01446.1"/>
    <property type="molecule type" value="Genomic_DNA"/>
</dbReference>
<dbReference type="InterPro" id="IPR014717">
    <property type="entry name" value="Transl_elong_EF1B/ribsomal_bS6"/>
</dbReference>
<evidence type="ECO:0000313" key="3">
    <source>
        <dbReference type="EMBL" id="OGM01446.1"/>
    </source>
</evidence>
<keyword evidence="2" id="KW-0472">Membrane</keyword>
<reference evidence="3 4" key="1">
    <citation type="journal article" date="2016" name="Nat. Commun.">
        <title>Thousands of microbial genomes shed light on interconnected biogeochemical processes in an aquifer system.</title>
        <authorList>
            <person name="Anantharaman K."/>
            <person name="Brown C.T."/>
            <person name="Hug L.A."/>
            <person name="Sharon I."/>
            <person name="Castelle C.J."/>
            <person name="Probst A.J."/>
            <person name="Thomas B.C."/>
            <person name="Singh A."/>
            <person name="Wilkins M.J."/>
            <person name="Karaoz U."/>
            <person name="Brodie E.L."/>
            <person name="Williams K.H."/>
            <person name="Hubbard S.S."/>
            <person name="Banfield J.F."/>
        </authorList>
    </citation>
    <scope>NUCLEOTIDE SEQUENCE [LARGE SCALE GENOMIC DNA]</scope>
</reference>
<evidence type="ECO:0000256" key="1">
    <source>
        <dbReference type="SAM" id="Coils"/>
    </source>
</evidence>
<keyword evidence="2" id="KW-0812">Transmembrane</keyword>
<organism evidence="3 4">
    <name type="scientific">Candidatus Wallbacteria bacterium GWC2_49_35</name>
    <dbReference type="NCBI Taxonomy" id="1817813"/>
    <lineage>
        <taxon>Bacteria</taxon>
        <taxon>Candidatus Walliibacteriota</taxon>
    </lineage>
</organism>
<sequence length="221" mass="25640">MRTRSASLAERTGIYVVILICLAVNGGIWWKLHSEFVVKRADALEALAKAEEERDRLQRTANEKMSLVEQRRKEVDEKKRKDEIKKREFETTLDVLNKTLVNLPPIEVWPELIKKIEVLASDLKVKIPTFTPIENKDLKSNIKKDFTEFYFKMELEGEYSKVLEFLWHLENSIQLKKAESATVWKAIIKVVEGGFEIASLRTPNDTMKLVVTLNTFFRGAQ</sequence>
<dbReference type="AlphaFoldDB" id="A0A1F7WF35"/>
<feature type="coiled-coil region" evidence="1">
    <location>
        <begin position="40"/>
        <end position="70"/>
    </location>
</feature>
<evidence type="ECO:0000313" key="4">
    <source>
        <dbReference type="Proteomes" id="UP000178735"/>
    </source>
</evidence>
<accession>A0A1F7WF35</accession>
<dbReference type="STRING" id="1817813.A2008_12890"/>
<dbReference type="Gene3D" id="3.30.70.60">
    <property type="match status" value="1"/>
</dbReference>
<proteinExistence type="predicted"/>
<comment type="caution">
    <text evidence="3">The sequence shown here is derived from an EMBL/GenBank/DDBJ whole genome shotgun (WGS) entry which is preliminary data.</text>
</comment>